<sequence length="509" mass="56475">MLRIPRASRLHFHDVGTWSPCAYRLVALRTTTTTTTRRCMMMMTSTQTTTRKPKEEGSVASIFPSLSGSDPNLPPRFADLKKDIWTDSLVQSWRDVLDELRGAVEEVAVKGKDIIPSVHFSDLKKGLSKEQISEIRRSGVVIVRGGVPREEALDWKRSLMDYIALNGDKVKGYPDGNIQTRARTHPALLQTQRALLQLWHSSDPEAKLSLGTPISYYDRFRIRLPGDRSFGLSPHIDGGSLERWEDPGYRACFGAILTGRWREHDPFDAAPRLHACQDLYDAPNQCSVFRPWQGWTSMSATGPGEGTLRVVPLLKVATAYLMLRPFFNPRTSSSGLDDWVVDLESTAFPGSQMGKIQELKESTHPHLELSRTVVSVPRVEPGDQIYWHCDLIHAVEGFHGGQNDSSVLYIPAVPLTVQNAEYLRDQREHFNHGLPAPDFPGGEGESRFLDRGRQVDAQGEAIGLCALGFQRFDDGPSASAGEARAVLEANEILFPKIPTAAAAAALGVR</sequence>
<dbReference type="InterPro" id="IPR010856">
    <property type="entry name" value="Gig2-like"/>
</dbReference>
<dbReference type="PANTHER" id="PTHR30613">
    <property type="entry name" value="UNCHARACTERIZED PROTEIN YBIU-RELATED"/>
    <property type="match status" value="1"/>
</dbReference>
<dbReference type="EMBL" id="WTXG01000279">
    <property type="protein sequence ID" value="KAI0289781.1"/>
    <property type="molecule type" value="Genomic_DNA"/>
</dbReference>
<dbReference type="PANTHER" id="PTHR30613:SF1">
    <property type="entry name" value="DUF1479 DOMAIN PROTEIN (AFU_ORTHOLOGUE AFUA_5G09280)"/>
    <property type="match status" value="1"/>
</dbReference>
<dbReference type="Pfam" id="PF07350">
    <property type="entry name" value="Gig2-like"/>
    <property type="match status" value="1"/>
</dbReference>
<dbReference type="AlphaFoldDB" id="A0AAD4LUF5"/>
<dbReference type="Gene3D" id="2.60.120.330">
    <property type="entry name" value="B-lactam Antibiotic, Isopenicillin N Synthase, Chain"/>
    <property type="match status" value="1"/>
</dbReference>
<protein>
    <submittedName>
        <fullName evidence="1">DUF1479-domain-containing protein</fullName>
    </submittedName>
</protein>
<dbReference type="SUPFAM" id="SSF51197">
    <property type="entry name" value="Clavaminate synthase-like"/>
    <property type="match status" value="1"/>
</dbReference>
<comment type="caution">
    <text evidence="1">The sequence shown here is derived from an EMBL/GenBank/DDBJ whole genome shotgun (WGS) entry which is preliminary data.</text>
</comment>
<gene>
    <name evidence="1" type="ORF">B0F90DRAFT_1791680</name>
</gene>
<organism evidence="1 2">
    <name type="scientific">Multifurca ochricompacta</name>
    <dbReference type="NCBI Taxonomy" id="376703"/>
    <lineage>
        <taxon>Eukaryota</taxon>
        <taxon>Fungi</taxon>
        <taxon>Dikarya</taxon>
        <taxon>Basidiomycota</taxon>
        <taxon>Agaricomycotina</taxon>
        <taxon>Agaricomycetes</taxon>
        <taxon>Russulales</taxon>
        <taxon>Russulaceae</taxon>
        <taxon>Multifurca</taxon>
    </lineage>
</organism>
<name>A0AAD4LUF5_9AGAM</name>
<proteinExistence type="predicted"/>
<evidence type="ECO:0000313" key="2">
    <source>
        <dbReference type="Proteomes" id="UP001203297"/>
    </source>
</evidence>
<keyword evidence="2" id="KW-1185">Reference proteome</keyword>
<dbReference type="Proteomes" id="UP001203297">
    <property type="component" value="Unassembled WGS sequence"/>
</dbReference>
<reference evidence="1" key="1">
    <citation type="journal article" date="2022" name="New Phytol.">
        <title>Evolutionary transition to the ectomycorrhizal habit in the genomes of a hyperdiverse lineage of mushroom-forming fungi.</title>
        <authorList>
            <person name="Looney B."/>
            <person name="Miyauchi S."/>
            <person name="Morin E."/>
            <person name="Drula E."/>
            <person name="Courty P.E."/>
            <person name="Kohler A."/>
            <person name="Kuo A."/>
            <person name="LaButti K."/>
            <person name="Pangilinan J."/>
            <person name="Lipzen A."/>
            <person name="Riley R."/>
            <person name="Andreopoulos W."/>
            <person name="He G."/>
            <person name="Johnson J."/>
            <person name="Nolan M."/>
            <person name="Tritt A."/>
            <person name="Barry K.W."/>
            <person name="Grigoriev I.V."/>
            <person name="Nagy L.G."/>
            <person name="Hibbett D."/>
            <person name="Henrissat B."/>
            <person name="Matheny P.B."/>
            <person name="Labbe J."/>
            <person name="Martin F.M."/>
        </authorList>
    </citation>
    <scope>NUCLEOTIDE SEQUENCE</scope>
    <source>
        <strain evidence="1">BPL690</strain>
    </source>
</reference>
<dbReference type="InterPro" id="IPR027443">
    <property type="entry name" value="IPNS-like_sf"/>
</dbReference>
<accession>A0AAD4LUF5</accession>
<evidence type="ECO:0000313" key="1">
    <source>
        <dbReference type="EMBL" id="KAI0289781.1"/>
    </source>
</evidence>